<feature type="compositionally biased region" description="Basic and acidic residues" evidence="1">
    <location>
        <begin position="142"/>
        <end position="158"/>
    </location>
</feature>
<feature type="compositionally biased region" description="Polar residues" evidence="1">
    <location>
        <begin position="78"/>
        <end position="92"/>
    </location>
</feature>
<protein>
    <recommendedName>
        <fullName evidence="2">SUZ domain-containing protein</fullName>
    </recommendedName>
</protein>
<name>A0AAD6VIK1_9AGAR</name>
<evidence type="ECO:0000259" key="2">
    <source>
        <dbReference type="PROSITE" id="PS51673"/>
    </source>
</evidence>
<feature type="compositionally biased region" description="Acidic residues" evidence="1">
    <location>
        <begin position="62"/>
        <end position="72"/>
    </location>
</feature>
<feature type="compositionally biased region" description="Pro residues" evidence="1">
    <location>
        <begin position="127"/>
        <end position="139"/>
    </location>
</feature>
<dbReference type="InterPro" id="IPR039228">
    <property type="entry name" value="SZRD1"/>
</dbReference>
<proteinExistence type="predicted"/>
<organism evidence="3 4">
    <name type="scientific">Mycena pura</name>
    <dbReference type="NCBI Taxonomy" id="153505"/>
    <lineage>
        <taxon>Eukaryota</taxon>
        <taxon>Fungi</taxon>
        <taxon>Dikarya</taxon>
        <taxon>Basidiomycota</taxon>
        <taxon>Agaricomycotina</taxon>
        <taxon>Agaricomycetes</taxon>
        <taxon>Agaricomycetidae</taxon>
        <taxon>Agaricales</taxon>
        <taxon>Marasmiineae</taxon>
        <taxon>Mycenaceae</taxon>
        <taxon>Mycena</taxon>
    </lineage>
</organism>
<dbReference type="PANTHER" id="PTHR31796">
    <property type="entry name" value="SUZ DOMAIN-CONTAINING PROTEIN 1"/>
    <property type="match status" value="1"/>
</dbReference>
<feature type="region of interest" description="Disordered" evidence="1">
    <location>
        <begin position="34"/>
        <end position="96"/>
    </location>
</feature>
<comment type="caution">
    <text evidence="3">The sequence shown here is derived from an EMBL/GenBank/DDBJ whole genome shotgun (WGS) entry which is preliminary data.</text>
</comment>
<reference evidence="3" key="1">
    <citation type="submission" date="2023-03" db="EMBL/GenBank/DDBJ databases">
        <title>Massive genome expansion in bonnet fungi (Mycena s.s.) driven by repeated elements and novel gene families across ecological guilds.</title>
        <authorList>
            <consortium name="Lawrence Berkeley National Laboratory"/>
            <person name="Harder C.B."/>
            <person name="Miyauchi S."/>
            <person name="Viragh M."/>
            <person name="Kuo A."/>
            <person name="Thoen E."/>
            <person name="Andreopoulos B."/>
            <person name="Lu D."/>
            <person name="Skrede I."/>
            <person name="Drula E."/>
            <person name="Henrissat B."/>
            <person name="Morin E."/>
            <person name="Kohler A."/>
            <person name="Barry K."/>
            <person name="LaButti K."/>
            <person name="Morin E."/>
            <person name="Salamov A."/>
            <person name="Lipzen A."/>
            <person name="Mereny Z."/>
            <person name="Hegedus B."/>
            <person name="Baldrian P."/>
            <person name="Stursova M."/>
            <person name="Weitz H."/>
            <person name="Taylor A."/>
            <person name="Grigoriev I.V."/>
            <person name="Nagy L.G."/>
            <person name="Martin F."/>
            <person name="Kauserud H."/>
        </authorList>
    </citation>
    <scope>NUCLEOTIDE SEQUENCE</scope>
    <source>
        <strain evidence="3">9144</strain>
    </source>
</reference>
<dbReference type="InterPro" id="IPR024771">
    <property type="entry name" value="SUZ"/>
</dbReference>
<gene>
    <name evidence="3" type="ORF">GGX14DRAFT_625143</name>
</gene>
<evidence type="ECO:0000313" key="3">
    <source>
        <dbReference type="EMBL" id="KAJ7210901.1"/>
    </source>
</evidence>
<feature type="region of interest" description="Disordered" evidence="1">
    <location>
        <begin position="119"/>
        <end position="229"/>
    </location>
</feature>
<evidence type="ECO:0000313" key="4">
    <source>
        <dbReference type="Proteomes" id="UP001219525"/>
    </source>
</evidence>
<dbReference type="PROSITE" id="PS51673">
    <property type="entry name" value="SUZ"/>
    <property type="match status" value="1"/>
</dbReference>
<dbReference type="Proteomes" id="UP001219525">
    <property type="component" value="Unassembled WGS sequence"/>
</dbReference>
<evidence type="ECO:0000256" key="1">
    <source>
        <dbReference type="SAM" id="MobiDB-lite"/>
    </source>
</evidence>
<keyword evidence="4" id="KW-1185">Reference proteome</keyword>
<accession>A0AAD6VIK1</accession>
<dbReference type="AlphaFoldDB" id="A0AAD6VIK1"/>
<dbReference type="EMBL" id="JARJCW010000027">
    <property type="protein sequence ID" value="KAJ7210901.1"/>
    <property type="molecule type" value="Genomic_DNA"/>
</dbReference>
<sequence length="229" mass="24214">MEAVGAGRKHWQASPASIRHLKGTFSAVSVPMASTGEWDQPVQSSSSRRAPIPRTVIPVVNDWEDDDDDGDQDAPPNAENNQRIWETANAQAPASPMPALVVSGSAAVAPPAAAFQPKLRILKRPPSAAPTPAPSPPLPGETLKEREARYKAARDRIFGQENDGAAGAGDKKDGQQPAQGVLRNPRGPAPEGPDALPKGFTARSANAPPSPNRRREPRDAETATQKEPS</sequence>
<dbReference type="PANTHER" id="PTHR31796:SF2">
    <property type="entry name" value="SUZ DOMAIN-CONTAINING PROTEIN 1"/>
    <property type="match status" value="1"/>
</dbReference>
<dbReference type="Pfam" id="PF12752">
    <property type="entry name" value="SUZ"/>
    <property type="match status" value="1"/>
</dbReference>
<feature type="domain" description="SUZ" evidence="2">
    <location>
        <begin position="96"/>
        <end position="162"/>
    </location>
</feature>